<keyword evidence="1" id="KW-1133">Transmembrane helix</keyword>
<dbReference type="Proteomes" id="UP001595896">
    <property type="component" value="Unassembled WGS sequence"/>
</dbReference>
<organism evidence="2 3">
    <name type="scientific">Bacillus daqingensis</name>
    <dbReference type="NCBI Taxonomy" id="872396"/>
    <lineage>
        <taxon>Bacteria</taxon>
        <taxon>Bacillati</taxon>
        <taxon>Bacillota</taxon>
        <taxon>Bacilli</taxon>
        <taxon>Bacillales</taxon>
        <taxon>Bacillaceae</taxon>
        <taxon>Bacillus</taxon>
    </lineage>
</organism>
<feature type="transmembrane region" description="Helical" evidence="1">
    <location>
        <begin position="20"/>
        <end position="46"/>
    </location>
</feature>
<evidence type="ECO:0000313" key="2">
    <source>
        <dbReference type="EMBL" id="MFC4737372.1"/>
    </source>
</evidence>
<comment type="caution">
    <text evidence="2">The sequence shown here is derived from an EMBL/GenBank/DDBJ whole genome shotgun (WGS) entry which is preliminary data.</text>
</comment>
<feature type="transmembrane region" description="Helical" evidence="1">
    <location>
        <begin position="117"/>
        <end position="135"/>
    </location>
</feature>
<evidence type="ECO:0000313" key="3">
    <source>
        <dbReference type="Proteomes" id="UP001595896"/>
    </source>
</evidence>
<feature type="transmembrane region" description="Helical" evidence="1">
    <location>
        <begin position="52"/>
        <end position="72"/>
    </location>
</feature>
<sequence length="176" mass="19497">MTRERLQSLRLKQIQLTTFLFLLTVALYAILTLAGLPASALLFIAFAGVLMLQFLSAMASIRLFPLPFLIELDQHEREAWPRRWQRDALALKLGYPLSAVLLLSNGVQQFTSETETSSQFIGFLVLAAPLTYVLLHLRMKRYDEGSGAELSFQTMLPYAAGVTISSAILAGVVYAG</sequence>
<keyword evidence="1" id="KW-0812">Transmembrane</keyword>
<reference evidence="3" key="1">
    <citation type="journal article" date="2019" name="Int. J. Syst. Evol. Microbiol.">
        <title>The Global Catalogue of Microorganisms (GCM) 10K type strain sequencing project: providing services to taxonomists for standard genome sequencing and annotation.</title>
        <authorList>
            <consortium name="The Broad Institute Genomics Platform"/>
            <consortium name="The Broad Institute Genome Sequencing Center for Infectious Disease"/>
            <person name="Wu L."/>
            <person name="Ma J."/>
        </authorList>
    </citation>
    <scope>NUCLEOTIDE SEQUENCE [LARGE SCALE GENOMIC DNA]</scope>
    <source>
        <strain evidence="3">JCM 12165</strain>
    </source>
</reference>
<accession>A0ABV9NVP3</accession>
<gene>
    <name evidence="2" type="ORF">ACFO4L_12290</name>
</gene>
<dbReference type="RefSeq" id="WP_377909971.1">
    <property type="nucleotide sequence ID" value="NZ_JBHSGK010000013.1"/>
</dbReference>
<dbReference type="EMBL" id="JBHSGK010000013">
    <property type="protein sequence ID" value="MFC4737372.1"/>
    <property type="molecule type" value="Genomic_DNA"/>
</dbReference>
<proteinExistence type="predicted"/>
<name>A0ABV9NVP3_9BACI</name>
<evidence type="ECO:0000256" key="1">
    <source>
        <dbReference type="SAM" id="Phobius"/>
    </source>
</evidence>
<protein>
    <submittedName>
        <fullName evidence="2">Uncharacterized protein</fullName>
    </submittedName>
</protein>
<keyword evidence="3" id="KW-1185">Reference proteome</keyword>
<keyword evidence="1" id="KW-0472">Membrane</keyword>
<feature type="transmembrane region" description="Helical" evidence="1">
    <location>
        <begin position="156"/>
        <end position="175"/>
    </location>
</feature>